<dbReference type="EnsemblPlants" id="AUR62014299-RA">
    <property type="protein sequence ID" value="AUR62014299-RA:cds"/>
    <property type="gene ID" value="AUR62014299"/>
</dbReference>
<reference evidence="2" key="1">
    <citation type="journal article" date="2017" name="Nature">
        <title>The genome of Chenopodium quinoa.</title>
        <authorList>
            <person name="Jarvis D.E."/>
            <person name="Ho Y.S."/>
            <person name="Lightfoot D.J."/>
            <person name="Schmoeckel S.M."/>
            <person name="Li B."/>
            <person name="Borm T.J.A."/>
            <person name="Ohyanagi H."/>
            <person name="Mineta K."/>
            <person name="Michell C.T."/>
            <person name="Saber N."/>
            <person name="Kharbatia N.M."/>
            <person name="Rupper R.R."/>
            <person name="Sharp A.R."/>
            <person name="Dally N."/>
            <person name="Boughton B.A."/>
            <person name="Woo Y.H."/>
            <person name="Gao G."/>
            <person name="Schijlen E.G.W.M."/>
            <person name="Guo X."/>
            <person name="Momin A.A."/>
            <person name="Negrao S."/>
            <person name="Al-Babili S."/>
            <person name="Gehring C."/>
            <person name="Roessner U."/>
            <person name="Jung C."/>
            <person name="Murphy K."/>
            <person name="Arold S.T."/>
            <person name="Gojobori T."/>
            <person name="van der Linden C.G."/>
            <person name="van Loo E.N."/>
            <person name="Jellen E.N."/>
            <person name="Maughan P.J."/>
            <person name="Tester M."/>
        </authorList>
    </citation>
    <scope>NUCLEOTIDE SEQUENCE [LARGE SCALE GENOMIC DNA]</scope>
    <source>
        <strain evidence="2">cv. PI 614886</strain>
    </source>
</reference>
<feature type="region of interest" description="Disordered" evidence="1">
    <location>
        <begin position="197"/>
        <end position="291"/>
    </location>
</feature>
<dbReference type="Gramene" id="AUR62014299-RA">
    <property type="protein sequence ID" value="AUR62014299-RA:cds"/>
    <property type="gene ID" value="AUR62014299"/>
</dbReference>
<feature type="compositionally biased region" description="Basic and acidic residues" evidence="1">
    <location>
        <begin position="261"/>
        <end position="277"/>
    </location>
</feature>
<proteinExistence type="predicted"/>
<feature type="region of interest" description="Disordered" evidence="1">
    <location>
        <begin position="307"/>
        <end position="485"/>
    </location>
</feature>
<evidence type="ECO:0000313" key="3">
    <source>
        <dbReference type="Proteomes" id="UP000596660"/>
    </source>
</evidence>
<feature type="compositionally biased region" description="Basic and acidic residues" evidence="1">
    <location>
        <begin position="470"/>
        <end position="482"/>
    </location>
</feature>
<feature type="compositionally biased region" description="Acidic residues" evidence="1">
    <location>
        <begin position="81"/>
        <end position="92"/>
    </location>
</feature>
<evidence type="ECO:0000313" key="2">
    <source>
        <dbReference type="EnsemblPlants" id="AUR62014299-RA:cds"/>
    </source>
</evidence>
<feature type="compositionally biased region" description="Basic and acidic residues" evidence="1">
    <location>
        <begin position="207"/>
        <end position="222"/>
    </location>
</feature>
<dbReference type="GO" id="GO:0003677">
    <property type="term" value="F:DNA binding"/>
    <property type="evidence" value="ECO:0007669"/>
    <property type="project" value="InterPro"/>
</dbReference>
<feature type="compositionally biased region" description="Basic residues" evidence="1">
    <location>
        <begin position="248"/>
        <end position="260"/>
    </location>
</feature>
<evidence type="ECO:0000256" key="1">
    <source>
        <dbReference type="SAM" id="MobiDB-lite"/>
    </source>
</evidence>
<feature type="compositionally biased region" description="Polar residues" evidence="1">
    <location>
        <begin position="449"/>
        <end position="468"/>
    </location>
</feature>
<feature type="compositionally biased region" description="Basic and acidic residues" evidence="1">
    <location>
        <begin position="405"/>
        <end position="422"/>
    </location>
</feature>
<dbReference type="Proteomes" id="UP000596660">
    <property type="component" value="Unplaced"/>
</dbReference>
<feature type="region of interest" description="Disordered" evidence="1">
    <location>
        <begin position="1"/>
        <end position="106"/>
    </location>
</feature>
<dbReference type="AlphaFoldDB" id="A0A803LK02"/>
<feature type="compositionally biased region" description="Basic and acidic residues" evidence="1">
    <location>
        <begin position="8"/>
        <end position="25"/>
    </location>
</feature>
<dbReference type="Gene3D" id="3.40.1360.10">
    <property type="match status" value="1"/>
</dbReference>
<reference evidence="2" key="2">
    <citation type="submission" date="2021-03" db="UniProtKB">
        <authorList>
            <consortium name="EnsemblPlants"/>
        </authorList>
    </citation>
    <scope>IDENTIFICATION</scope>
</reference>
<feature type="compositionally biased region" description="Acidic residues" evidence="1">
    <location>
        <begin position="197"/>
        <end position="206"/>
    </location>
</feature>
<dbReference type="InterPro" id="IPR036078">
    <property type="entry name" value="Spo11/TopoVI_A_sf"/>
</dbReference>
<name>A0A803LK02_CHEQI</name>
<sequence>MICILRKKTTEEEAKTDHLQQEKAGSELVNTGNQSPKKDTREVEQLQPKKDAAGNESTEDEPPKEATAKDQPTQQVKAIAEDEPSAEEEPPKEDEPPAAVEETHSYIMQKKKLKVSTQGILKKLTKNWKNAPVSKVIAAKKAPATTVDTAGKATAAEMAPAKSPLLQKNPMQQVLQMHNRRPLLKLKKILLGGEEIEIEDETEEELERQRQEELQRDEELTRILRGIKPVEELNLSQKSEESSQNSKQPRRKMVARKNQKKKELEENQKKQEDEQSPTRRTRSKSRDVKLPGISAIATAAAAIAENLPAATTPKKPGRPRVATAVAEKPAEKTGRTRAAVIGKAGQKGGQKRPAASAKGPAKKRKVIDQVPYDKPSEDEEQEEVPATSGQKRPSASAKGPLKKTKIIEEQSKEENEEDDKKAQINVAATTSTTTDANVSSKPEEERVGGSNSEEPQDGGNSKKASNSKVGDPKTPTENREAAGDISTILKSPACSSMEDILDKSNKKGGSMGEDKNKQIYASNVKESETKKDSKEIETEKIQISKNTTGQRLLGLNLGVGCCCVVSASNCLNLFVFQLKQHYNNQYEKQFKVFHPPPAFTVVNFDFIMATVYLFLCDGYVPKVVIEEGLSYNTTIKELKLKLCSLATDIGHEQVDLDKAKLIWDLNKLEDNMTLGSLPYSPILDRMYLLPDITRTRWQEESEEELRWLDICTHFQISASLTLCCLPCLATLSKYLVLRVSWDVLSYVFLRRLRLRYPKLPFVAVTDLDPHHLDLFTFLDTPPLSVINCYGWHLGLDADDEETSFIDEYEFVEIAWLGLRPSQLHELKRFDGQAPSSAPAPDFCKVIRMLEVNPYLRCKKTWLEELGHL</sequence>
<protein>
    <submittedName>
        <fullName evidence="2">Uncharacterized protein</fullName>
    </submittedName>
</protein>
<dbReference type="SUPFAM" id="SSF56726">
    <property type="entry name" value="DNA topoisomerase IV, alpha subunit"/>
    <property type="match status" value="1"/>
</dbReference>
<feature type="compositionally biased region" description="Basic and acidic residues" evidence="1">
    <location>
        <begin position="36"/>
        <end position="53"/>
    </location>
</feature>
<dbReference type="GO" id="GO:0005694">
    <property type="term" value="C:chromosome"/>
    <property type="evidence" value="ECO:0007669"/>
    <property type="project" value="InterPro"/>
</dbReference>
<feature type="compositionally biased region" description="Low complexity" evidence="1">
    <location>
        <begin position="232"/>
        <end position="247"/>
    </location>
</feature>
<feature type="compositionally biased region" description="Polar residues" evidence="1">
    <location>
        <begin position="426"/>
        <end position="440"/>
    </location>
</feature>
<organism evidence="2 3">
    <name type="scientific">Chenopodium quinoa</name>
    <name type="common">Quinoa</name>
    <dbReference type="NCBI Taxonomy" id="63459"/>
    <lineage>
        <taxon>Eukaryota</taxon>
        <taxon>Viridiplantae</taxon>
        <taxon>Streptophyta</taxon>
        <taxon>Embryophyta</taxon>
        <taxon>Tracheophyta</taxon>
        <taxon>Spermatophyta</taxon>
        <taxon>Magnoliopsida</taxon>
        <taxon>eudicotyledons</taxon>
        <taxon>Gunneridae</taxon>
        <taxon>Pentapetalae</taxon>
        <taxon>Caryophyllales</taxon>
        <taxon>Chenopodiaceae</taxon>
        <taxon>Chenopodioideae</taxon>
        <taxon>Atripliceae</taxon>
        <taxon>Chenopodium</taxon>
    </lineage>
</organism>
<accession>A0A803LK02</accession>
<keyword evidence="3" id="KW-1185">Reference proteome</keyword>